<comment type="similarity">
    <text evidence="2 10">Belongs to the fatty acyl-CoA reductase family.</text>
</comment>
<gene>
    <name evidence="13" type="ORF">AMK59_7287</name>
</gene>
<keyword evidence="4" id="KW-0812">Transmembrane</keyword>
<feature type="non-terminal residue" evidence="13">
    <location>
        <position position="434"/>
    </location>
</feature>
<comment type="caution">
    <text evidence="13">The sequence shown here is derived from an EMBL/GenBank/DDBJ whole genome shotgun (WGS) entry which is preliminary data.</text>
</comment>
<keyword evidence="10" id="KW-0560">Oxidoreductase</keyword>
<evidence type="ECO:0000256" key="8">
    <source>
        <dbReference type="ARBA" id="ARBA00023136"/>
    </source>
</evidence>
<comment type="subcellular location">
    <subcellularLocation>
        <location evidence="1">Membrane</location>
        <topology evidence="1">Multi-pass membrane protein</topology>
    </subcellularLocation>
</comment>
<dbReference type="Gene3D" id="3.40.50.720">
    <property type="entry name" value="NAD(P)-binding Rossmann-like Domain"/>
    <property type="match status" value="1"/>
</dbReference>
<keyword evidence="7 10" id="KW-0443">Lipid metabolism</keyword>
<name>A0A0T6AZY6_9SCAR</name>
<dbReference type="CDD" id="cd09071">
    <property type="entry name" value="FAR_C"/>
    <property type="match status" value="1"/>
</dbReference>
<dbReference type="Proteomes" id="UP000051574">
    <property type="component" value="Unassembled WGS sequence"/>
</dbReference>
<dbReference type="InterPro" id="IPR026055">
    <property type="entry name" value="FAR"/>
</dbReference>
<dbReference type="InterPro" id="IPR033640">
    <property type="entry name" value="FAR_C"/>
</dbReference>
<evidence type="ECO:0000256" key="10">
    <source>
        <dbReference type="RuleBase" id="RU363097"/>
    </source>
</evidence>
<keyword evidence="3 10" id="KW-0444">Lipid biosynthesis</keyword>
<organism evidence="13 14">
    <name type="scientific">Oryctes borbonicus</name>
    <dbReference type="NCBI Taxonomy" id="1629725"/>
    <lineage>
        <taxon>Eukaryota</taxon>
        <taxon>Metazoa</taxon>
        <taxon>Ecdysozoa</taxon>
        <taxon>Arthropoda</taxon>
        <taxon>Hexapoda</taxon>
        <taxon>Insecta</taxon>
        <taxon>Pterygota</taxon>
        <taxon>Neoptera</taxon>
        <taxon>Endopterygota</taxon>
        <taxon>Coleoptera</taxon>
        <taxon>Polyphaga</taxon>
        <taxon>Scarabaeiformia</taxon>
        <taxon>Scarabaeidae</taxon>
        <taxon>Dynastinae</taxon>
        <taxon>Oryctes</taxon>
    </lineage>
</organism>
<dbReference type="EMBL" id="LJIG01022455">
    <property type="protein sequence ID" value="KRT80507.1"/>
    <property type="molecule type" value="Genomic_DNA"/>
</dbReference>
<dbReference type="InterPro" id="IPR013120">
    <property type="entry name" value="FAR_NAD-bd"/>
</dbReference>
<keyword evidence="8" id="KW-0472">Membrane</keyword>
<feature type="domain" description="Thioester reductase (TE)" evidence="12">
    <location>
        <begin position="3"/>
        <end position="248"/>
    </location>
</feature>
<keyword evidence="14" id="KW-1185">Reference proteome</keyword>
<sequence>IDSLYLLIRPKRGMGSEQRLKELFKNPVFNKIRETNPNALTKVRIIEGDVSQPNLGMSEIDREKLAEKINVVFHSAATVRFDENIRNAVILNTLGTKRVLDFASELKNLKSLVHVSTAYSNADRREVEEQVYDPPFDPKSLLNCIDILPDEALDILITKVMGKHPNTYTLTKSMAEYIVFEYSGKLPVAIVRPSIVTAAWKEPFPGWVDNISGITGIMMEIGRGSIKSILCKDNMIMDLIPVDIVANMLVTAAWHTTAYRSNSMRVYNCTSGQINKVSWKDFGSLTQNYARQYPTKYLSWYPGFSYRTNRVAHWIHSLVCQTLPACMFDLILYCTKRKPMMYKISRKFDKALEIGSFFSLNEWDFHTTTVKELHEAVDSAEDGENFNIDISSERGFDWNPYVKDFMLGIRQYVLKDDLSSLPKARVKMNWFYWA</sequence>
<keyword evidence="5 10" id="KW-0521">NADP</keyword>
<evidence type="ECO:0000256" key="2">
    <source>
        <dbReference type="ARBA" id="ARBA00005928"/>
    </source>
</evidence>
<dbReference type="PANTHER" id="PTHR11011">
    <property type="entry name" value="MALE STERILITY PROTEIN 2-RELATED"/>
    <property type="match status" value="1"/>
</dbReference>
<dbReference type="GO" id="GO:0005777">
    <property type="term" value="C:peroxisome"/>
    <property type="evidence" value="ECO:0007669"/>
    <property type="project" value="TreeGrafter"/>
</dbReference>
<dbReference type="Pfam" id="PF03015">
    <property type="entry name" value="Sterile"/>
    <property type="match status" value="1"/>
</dbReference>
<comment type="function">
    <text evidence="10">Catalyzes the reduction of fatty acyl-CoA to fatty alcohols.</text>
</comment>
<evidence type="ECO:0000313" key="13">
    <source>
        <dbReference type="EMBL" id="KRT80507.1"/>
    </source>
</evidence>
<feature type="non-terminal residue" evidence="13">
    <location>
        <position position="1"/>
    </location>
</feature>
<dbReference type="OrthoDB" id="429813at2759"/>
<evidence type="ECO:0000313" key="14">
    <source>
        <dbReference type="Proteomes" id="UP000051574"/>
    </source>
</evidence>
<evidence type="ECO:0000259" key="12">
    <source>
        <dbReference type="Pfam" id="PF07993"/>
    </source>
</evidence>
<dbReference type="EC" id="1.2.1.84" evidence="10"/>
<dbReference type="SUPFAM" id="SSF51735">
    <property type="entry name" value="NAD(P)-binding Rossmann-fold domains"/>
    <property type="match status" value="1"/>
</dbReference>
<dbReference type="GO" id="GO:0035336">
    <property type="term" value="P:long-chain fatty-acyl-CoA metabolic process"/>
    <property type="evidence" value="ECO:0007669"/>
    <property type="project" value="TreeGrafter"/>
</dbReference>
<dbReference type="GO" id="GO:0080019">
    <property type="term" value="F:alcohol-forming very long-chain fatty acyl-CoA reductase activity"/>
    <property type="evidence" value="ECO:0007669"/>
    <property type="project" value="InterPro"/>
</dbReference>
<keyword evidence="6" id="KW-1133">Transmembrane helix</keyword>
<accession>A0A0T6AZY6</accession>
<dbReference type="GO" id="GO:0102965">
    <property type="term" value="F:alcohol-forming long-chain fatty acyl-CoA reductase activity"/>
    <property type="evidence" value="ECO:0007669"/>
    <property type="project" value="UniProtKB-EC"/>
</dbReference>
<evidence type="ECO:0000256" key="4">
    <source>
        <dbReference type="ARBA" id="ARBA00022692"/>
    </source>
</evidence>
<evidence type="ECO:0000256" key="6">
    <source>
        <dbReference type="ARBA" id="ARBA00022989"/>
    </source>
</evidence>
<dbReference type="FunFam" id="3.40.50.720:FF:000143">
    <property type="entry name" value="Fatty acyl-CoA reductase"/>
    <property type="match status" value="1"/>
</dbReference>
<evidence type="ECO:0000256" key="1">
    <source>
        <dbReference type="ARBA" id="ARBA00004141"/>
    </source>
</evidence>
<feature type="domain" description="Fatty acyl-CoA reductase C-terminal" evidence="11">
    <location>
        <begin position="321"/>
        <end position="416"/>
    </location>
</feature>
<evidence type="ECO:0000259" key="11">
    <source>
        <dbReference type="Pfam" id="PF03015"/>
    </source>
</evidence>
<dbReference type="AlphaFoldDB" id="A0A0T6AZY6"/>
<comment type="catalytic activity">
    <reaction evidence="9 10">
        <text>a long-chain fatty acyl-CoA + 2 NADPH + 2 H(+) = a long-chain primary fatty alcohol + 2 NADP(+) + CoA</text>
        <dbReference type="Rhea" id="RHEA:52716"/>
        <dbReference type="ChEBI" id="CHEBI:15378"/>
        <dbReference type="ChEBI" id="CHEBI:57287"/>
        <dbReference type="ChEBI" id="CHEBI:57783"/>
        <dbReference type="ChEBI" id="CHEBI:58349"/>
        <dbReference type="ChEBI" id="CHEBI:77396"/>
        <dbReference type="ChEBI" id="CHEBI:83139"/>
        <dbReference type="EC" id="1.2.1.84"/>
    </reaction>
</comment>
<dbReference type="GO" id="GO:0016020">
    <property type="term" value="C:membrane"/>
    <property type="evidence" value="ECO:0007669"/>
    <property type="project" value="UniProtKB-SubCell"/>
</dbReference>
<proteinExistence type="inferred from homology"/>
<dbReference type="Pfam" id="PF07993">
    <property type="entry name" value="NAD_binding_4"/>
    <property type="match status" value="1"/>
</dbReference>
<protein>
    <recommendedName>
        <fullName evidence="10">Fatty acyl-CoA reductase</fullName>
        <ecNumber evidence="10">1.2.1.84</ecNumber>
    </recommendedName>
</protein>
<evidence type="ECO:0000256" key="7">
    <source>
        <dbReference type="ARBA" id="ARBA00023098"/>
    </source>
</evidence>
<dbReference type="PANTHER" id="PTHR11011:SF107">
    <property type="entry name" value="FATTY ACYL-COA REDUCTASE"/>
    <property type="match status" value="1"/>
</dbReference>
<dbReference type="InterPro" id="IPR036291">
    <property type="entry name" value="NAD(P)-bd_dom_sf"/>
</dbReference>
<dbReference type="CDD" id="cd05236">
    <property type="entry name" value="FAR-N_SDR_e"/>
    <property type="match status" value="1"/>
</dbReference>
<evidence type="ECO:0000256" key="5">
    <source>
        <dbReference type="ARBA" id="ARBA00022857"/>
    </source>
</evidence>
<evidence type="ECO:0000256" key="9">
    <source>
        <dbReference type="ARBA" id="ARBA00052530"/>
    </source>
</evidence>
<evidence type="ECO:0000256" key="3">
    <source>
        <dbReference type="ARBA" id="ARBA00022516"/>
    </source>
</evidence>
<reference evidence="13 14" key="1">
    <citation type="submission" date="2015-09" db="EMBL/GenBank/DDBJ databases">
        <title>Draft genome of the scarab beetle Oryctes borbonicus.</title>
        <authorList>
            <person name="Meyer J.M."/>
            <person name="Markov G.V."/>
            <person name="Baskaran P."/>
            <person name="Herrmann M."/>
            <person name="Sommer R.J."/>
            <person name="Roedelsperger C."/>
        </authorList>
    </citation>
    <scope>NUCLEOTIDE SEQUENCE [LARGE SCALE GENOMIC DNA]</scope>
    <source>
        <strain evidence="13">OB123</strain>
        <tissue evidence="13">Whole animal</tissue>
    </source>
</reference>